<dbReference type="PANTHER" id="PTHR42648:SF11">
    <property type="entry name" value="TRANSPOSON TY4-P GAG-POL POLYPROTEIN"/>
    <property type="match status" value="1"/>
</dbReference>
<dbReference type="InterPro" id="IPR054722">
    <property type="entry name" value="PolX-like_BBD"/>
</dbReference>
<comment type="caution">
    <text evidence="17">The sequence shown here is derived from an EMBL/GenBank/DDBJ whole genome shotgun (WGS) entry which is preliminary data.</text>
</comment>
<dbReference type="InterPro" id="IPR025724">
    <property type="entry name" value="GAG-pre-integrase_dom"/>
</dbReference>
<keyword evidence="11" id="KW-0229">DNA integration</keyword>
<proteinExistence type="predicted"/>
<dbReference type="GO" id="GO:0015074">
    <property type="term" value="P:DNA integration"/>
    <property type="evidence" value="ECO:0007669"/>
    <property type="project" value="UniProtKB-KW"/>
</dbReference>
<evidence type="ECO:0000256" key="12">
    <source>
        <dbReference type="ARBA" id="ARBA00022918"/>
    </source>
</evidence>
<evidence type="ECO:0000256" key="4">
    <source>
        <dbReference type="ARBA" id="ARBA00022722"/>
    </source>
</evidence>
<gene>
    <name evidence="17" type="primary">GIP_180</name>
    <name evidence="17" type="ORF">AVEN_192611_1</name>
</gene>
<keyword evidence="13" id="KW-0808">Transferase</keyword>
<evidence type="ECO:0000256" key="8">
    <source>
        <dbReference type="ARBA" id="ARBA00022801"/>
    </source>
</evidence>
<evidence type="ECO:0000256" key="11">
    <source>
        <dbReference type="ARBA" id="ARBA00022908"/>
    </source>
</evidence>
<dbReference type="InterPro" id="IPR036397">
    <property type="entry name" value="RNaseH_sf"/>
</dbReference>
<keyword evidence="8" id="KW-0378">Hydrolase</keyword>
<evidence type="ECO:0000256" key="9">
    <source>
        <dbReference type="ARBA" id="ARBA00022840"/>
    </source>
</evidence>
<dbReference type="InterPro" id="IPR012337">
    <property type="entry name" value="RNaseH-like_sf"/>
</dbReference>
<evidence type="ECO:0000313" key="17">
    <source>
        <dbReference type="EMBL" id="GBN85881.1"/>
    </source>
</evidence>
<dbReference type="Pfam" id="PF00665">
    <property type="entry name" value="rve"/>
    <property type="match status" value="1"/>
</dbReference>
<dbReference type="Pfam" id="PF22936">
    <property type="entry name" value="Pol_BBD"/>
    <property type="match status" value="1"/>
</dbReference>
<dbReference type="GO" id="GO:0004519">
    <property type="term" value="F:endonuclease activity"/>
    <property type="evidence" value="ECO:0007669"/>
    <property type="project" value="UniProtKB-KW"/>
</dbReference>
<evidence type="ECO:0000256" key="7">
    <source>
        <dbReference type="ARBA" id="ARBA00022759"/>
    </source>
</evidence>
<comment type="function">
    <text evidence="1">The aspartyl protease (PR) mediates the proteolytic cleavages of the Gag and Gag-Pol polyproteins after assembly of the VLP.</text>
</comment>
<keyword evidence="5" id="KW-0479">Metal-binding</keyword>
<evidence type="ECO:0000256" key="14">
    <source>
        <dbReference type="ARBA" id="ARBA00023113"/>
    </source>
</evidence>
<keyword evidence="3" id="KW-0645">Protease</keyword>
<keyword evidence="9" id="KW-0067">ATP-binding</keyword>
<dbReference type="GO" id="GO:0003887">
    <property type="term" value="F:DNA-directed DNA polymerase activity"/>
    <property type="evidence" value="ECO:0007669"/>
    <property type="project" value="UniProtKB-KW"/>
</dbReference>
<evidence type="ECO:0000256" key="13">
    <source>
        <dbReference type="ARBA" id="ARBA00022932"/>
    </source>
</evidence>
<dbReference type="PANTHER" id="PTHR42648">
    <property type="entry name" value="TRANSPOSASE, PUTATIVE-RELATED"/>
    <property type="match status" value="1"/>
</dbReference>
<protein>
    <submittedName>
        <fullName evidence="17">Copia protein</fullName>
    </submittedName>
</protein>
<keyword evidence="10" id="KW-0460">Magnesium</keyword>
<keyword evidence="7" id="KW-0255">Endonuclease</keyword>
<dbReference type="Gene3D" id="3.30.420.10">
    <property type="entry name" value="Ribonuclease H-like superfamily/Ribonuclease H"/>
    <property type="match status" value="1"/>
</dbReference>
<feature type="domain" description="Integrase catalytic" evidence="16">
    <location>
        <begin position="163"/>
        <end position="310"/>
    </location>
</feature>
<evidence type="ECO:0000256" key="15">
    <source>
        <dbReference type="ARBA" id="ARBA00023172"/>
    </source>
</evidence>
<dbReference type="GO" id="GO:0008233">
    <property type="term" value="F:peptidase activity"/>
    <property type="evidence" value="ECO:0007669"/>
    <property type="project" value="UniProtKB-KW"/>
</dbReference>
<dbReference type="InterPro" id="IPR039537">
    <property type="entry name" value="Retrotran_Ty1/copia-like"/>
</dbReference>
<keyword evidence="12" id="KW-0695">RNA-directed DNA polymerase</keyword>
<name>A0A4Y2SD85_ARAVE</name>
<keyword evidence="14" id="KW-0917">Virion maturation</keyword>
<dbReference type="GO" id="GO:0006508">
    <property type="term" value="P:proteolysis"/>
    <property type="evidence" value="ECO:0007669"/>
    <property type="project" value="UniProtKB-KW"/>
</dbReference>
<dbReference type="GO" id="GO:0003676">
    <property type="term" value="F:nucleic acid binding"/>
    <property type="evidence" value="ECO:0007669"/>
    <property type="project" value="InterPro"/>
</dbReference>
<dbReference type="AlphaFoldDB" id="A0A4Y2SD85"/>
<evidence type="ECO:0000256" key="5">
    <source>
        <dbReference type="ARBA" id="ARBA00022723"/>
    </source>
</evidence>
<keyword evidence="18" id="KW-1185">Reference proteome</keyword>
<dbReference type="GO" id="GO:0006310">
    <property type="term" value="P:DNA recombination"/>
    <property type="evidence" value="ECO:0007669"/>
    <property type="project" value="UniProtKB-KW"/>
</dbReference>
<evidence type="ECO:0000256" key="1">
    <source>
        <dbReference type="ARBA" id="ARBA00002180"/>
    </source>
</evidence>
<dbReference type="EMBL" id="BGPR01021003">
    <property type="protein sequence ID" value="GBN85881.1"/>
    <property type="molecule type" value="Genomic_DNA"/>
</dbReference>
<evidence type="ECO:0000259" key="16">
    <source>
        <dbReference type="PROSITE" id="PS50994"/>
    </source>
</evidence>
<evidence type="ECO:0000256" key="10">
    <source>
        <dbReference type="ARBA" id="ARBA00022842"/>
    </source>
</evidence>
<dbReference type="InterPro" id="IPR001584">
    <property type="entry name" value="Integrase_cat-core"/>
</dbReference>
<sequence length="310" mass="34892">MCSQREWFEELKPSSGTLSCAAKPSLLEVSGTGVIRGRLKKGQEIVLKNVLFIPELNGNLISVKQIQKAGYSVLFKDNKSIVKEKNKTFVLCELNSKGQYVSDFIQTVSNTYVEETELWHCRLGHSGNHALRKRGLPTSDSFCENCVFAKQSAEPIGKGNRRRENAPMRMIHSDLCGPVEPATLSGERYVLTFVDDHSRICEVRLLKMKSDIAVEFKKFLKVNDTVKRIRCDNAKEYVSGELQKVARNAGVEIDPCPPYNPHLNGVAERMSRTLFDKARAMLYDSKLPKSCWGYAIQAAAFSHNRIPCML</sequence>
<keyword evidence="15" id="KW-0233">DNA recombination</keyword>
<dbReference type="SUPFAM" id="SSF53098">
    <property type="entry name" value="Ribonuclease H-like"/>
    <property type="match status" value="1"/>
</dbReference>
<evidence type="ECO:0000313" key="18">
    <source>
        <dbReference type="Proteomes" id="UP000499080"/>
    </source>
</evidence>
<evidence type="ECO:0000256" key="6">
    <source>
        <dbReference type="ARBA" id="ARBA00022741"/>
    </source>
</evidence>
<dbReference type="Pfam" id="PF13976">
    <property type="entry name" value="gag_pre-integrs"/>
    <property type="match status" value="1"/>
</dbReference>
<dbReference type="PROSITE" id="PS50994">
    <property type="entry name" value="INTEGRASE"/>
    <property type="match status" value="1"/>
</dbReference>
<evidence type="ECO:0000256" key="3">
    <source>
        <dbReference type="ARBA" id="ARBA00022670"/>
    </source>
</evidence>
<organism evidence="17 18">
    <name type="scientific">Araneus ventricosus</name>
    <name type="common">Orbweaver spider</name>
    <name type="synonym">Epeira ventricosa</name>
    <dbReference type="NCBI Taxonomy" id="182803"/>
    <lineage>
        <taxon>Eukaryota</taxon>
        <taxon>Metazoa</taxon>
        <taxon>Ecdysozoa</taxon>
        <taxon>Arthropoda</taxon>
        <taxon>Chelicerata</taxon>
        <taxon>Arachnida</taxon>
        <taxon>Araneae</taxon>
        <taxon>Araneomorphae</taxon>
        <taxon>Entelegynae</taxon>
        <taxon>Araneoidea</taxon>
        <taxon>Araneidae</taxon>
        <taxon>Araneus</taxon>
    </lineage>
</organism>
<keyword evidence="6" id="KW-0547">Nucleotide-binding</keyword>
<dbReference type="GO" id="GO:0046872">
    <property type="term" value="F:metal ion binding"/>
    <property type="evidence" value="ECO:0007669"/>
    <property type="project" value="UniProtKB-KW"/>
</dbReference>
<keyword evidence="13" id="KW-0239">DNA-directed DNA polymerase</keyword>
<keyword evidence="13" id="KW-0548">Nucleotidyltransferase</keyword>
<dbReference type="OrthoDB" id="439192at2759"/>
<keyword evidence="2" id="KW-1188">Viral release from host cell</keyword>
<reference evidence="17 18" key="1">
    <citation type="journal article" date="2019" name="Sci. Rep.">
        <title>Orb-weaving spider Araneus ventricosus genome elucidates the spidroin gene catalogue.</title>
        <authorList>
            <person name="Kono N."/>
            <person name="Nakamura H."/>
            <person name="Ohtoshi R."/>
            <person name="Moran D.A.P."/>
            <person name="Shinohara A."/>
            <person name="Yoshida Y."/>
            <person name="Fujiwara M."/>
            <person name="Mori M."/>
            <person name="Tomita M."/>
            <person name="Arakawa K."/>
        </authorList>
    </citation>
    <scope>NUCLEOTIDE SEQUENCE [LARGE SCALE GENOMIC DNA]</scope>
</reference>
<evidence type="ECO:0000256" key="2">
    <source>
        <dbReference type="ARBA" id="ARBA00022612"/>
    </source>
</evidence>
<accession>A0A4Y2SD85</accession>
<dbReference type="GO" id="GO:0005524">
    <property type="term" value="F:ATP binding"/>
    <property type="evidence" value="ECO:0007669"/>
    <property type="project" value="UniProtKB-KW"/>
</dbReference>
<dbReference type="GO" id="GO:0003964">
    <property type="term" value="F:RNA-directed DNA polymerase activity"/>
    <property type="evidence" value="ECO:0007669"/>
    <property type="project" value="UniProtKB-KW"/>
</dbReference>
<dbReference type="Proteomes" id="UP000499080">
    <property type="component" value="Unassembled WGS sequence"/>
</dbReference>
<keyword evidence="4" id="KW-0540">Nuclease</keyword>